<evidence type="ECO:0000256" key="1">
    <source>
        <dbReference type="SAM" id="Phobius"/>
    </source>
</evidence>
<reference evidence="2" key="1">
    <citation type="journal article" date="2020" name="Nature">
        <title>Giant virus diversity and host interactions through global metagenomics.</title>
        <authorList>
            <person name="Schulz F."/>
            <person name="Roux S."/>
            <person name="Paez-Espino D."/>
            <person name="Jungbluth S."/>
            <person name="Walsh D.A."/>
            <person name="Denef V.J."/>
            <person name="McMahon K.D."/>
            <person name="Konstantinidis K.T."/>
            <person name="Eloe-Fadrosh E.A."/>
            <person name="Kyrpides N.C."/>
            <person name="Woyke T."/>
        </authorList>
    </citation>
    <scope>NUCLEOTIDE SEQUENCE</scope>
    <source>
        <strain evidence="2">GVMAG-M-3300023174-129</strain>
    </source>
</reference>
<dbReference type="EMBL" id="MN739544">
    <property type="protein sequence ID" value="QHT12368.1"/>
    <property type="molecule type" value="Genomic_DNA"/>
</dbReference>
<proteinExistence type="predicted"/>
<accession>A0A6C0D6G3</accession>
<sequence>MWQQPLYEFSAVCFRLVIIIVVGFIGYTNFNGRSSGYIVIATLAFLYLFTFFMGREYLRENFEESNSSSSEVNNKVLSTNEFIVDTTNPPYETQPINSLDDYEHNLVFQNENDREITKELRNKLSSQYPMDWSTQPASSSYYQKGLKEMSQTQQTDISGVDNMYKNVSGENLVPPDTDSVEKSERKNLQQYKAKGTKDLKTTYDIDDAYSIIKKMYDAKGLDPQIEHKKDTNIYEIIGVRKKGEKVLYEDELGDASASNEAVRENQESVTVVPQAATDLLYDSDPFYNKQQSTRTGKWDYTKYTPELERQFAPTYPLSQWY</sequence>
<feature type="transmembrane region" description="Helical" evidence="1">
    <location>
        <begin position="36"/>
        <end position="54"/>
    </location>
</feature>
<keyword evidence="1" id="KW-0472">Membrane</keyword>
<keyword evidence="1" id="KW-1133">Transmembrane helix</keyword>
<name>A0A6C0D6G3_9ZZZZ</name>
<organism evidence="2">
    <name type="scientific">viral metagenome</name>
    <dbReference type="NCBI Taxonomy" id="1070528"/>
    <lineage>
        <taxon>unclassified sequences</taxon>
        <taxon>metagenomes</taxon>
        <taxon>organismal metagenomes</taxon>
    </lineage>
</organism>
<evidence type="ECO:0000313" key="2">
    <source>
        <dbReference type="EMBL" id="QHT12368.1"/>
    </source>
</evidence>
<dbReference type="AlphaFoldDB" id="A0A6C0D6G3"/>
<keyword evidence="1" id="KW-0812">Transmembrane</keyword>
<feature type="transmembrane region" description="Helical" evidence="1">
    <location>
        <begin position="12"/>
        <end position="30"/>
    </location>
</feature>
<protein>
    <submittedName>
        <fullName evidence="2">Uncharacterized protein</fullName>
    </submittedName>
</protein>